<dbReference type="AlphaFoldDB" id="A0A098BL81"/>
<reference evidence="1 2" key="1">
    <citation type="journal article" date="2014" name="Genome Announc.">
        <title>Draft Genome Sequence of Propane- and Butane-Oxidizing Actinobacterium Rhodococcus ruber IEGM 231.</title>
        <authorList>
            <person name="Ivshina I.B."/>
            <person name="Kuyukina M.S."/>
            <person name="Krivoruchko A.V."/>
            <person name="Barbe V."/>
            <person name="Fischer C."/>
        </authorList>
    </citation>
    <scope>NUCLEOTIDE SEQUENCE [LARGE SCALE GENOMIC DNA]</scope>
</reference>
<dbReference type="PANTHER" id="PTHR36837">
    <property type="entry name" value="POLY(3-HYDROXYALKANOATE) POLYMERASE SUBUNIT PHAC"/>
    <property type="match status" value="1"/>
</dbReference>
<dbReference type="Gene3D" id="3.40.50.1820">
    <property type="entry name" value="alpha/beta hydrolase"/>
    <property type="match status" value="1"/>
</dbReference>
<dbReference type="PANTHER" id="PTHR36837:SF2">
    <property type="entry name" value="POLY(3-HYDROXYALKANOATE) POLYMERASE SUBUNIT PHAC"/>
    <property type="match status" value="1"/>
</dbReference>
<organism evidence="1 2">
    <name type="scientific">Rhodococcus ruber</name>
    <dbReference type="NCBI Taxonomy" id="1830"/>
    <lineage>
        <taxon>Bacteria</taxon>
        <taxon>Bacillati</taxon>
        <taxon>Actinomycetota</taxon>
        <taxon>Actinomycetes</taxon>
        <taxon>Mycobacteriales</taxon>
        <taxon>Nocardiaceae</taxon>
        <taxon>Rhodococcus</taxon>
    </lineage>
</organism>
<dbReference type="Proteomes" id="UP000042997">
    <property type="component" value="Unassembled WGS sequence"/>
</dbReference>
<sequence>MNPMDALQTVAIAAAPFRLGAAAIAGWSSYLATLTRRGAHPLDVATDIADWWRALTDREPPHWAHPWPVAHSWPLARLRDCSDPDAPEPEAVPTLLLPPQSGSHSCIVDLSSDRSQVQALRGGGLTRLYCLDWAPAGPATDSASLDDHLAVLAEAVDLLGGRVNLIGGSQGGWLAAMHTALHPQTVHSLTVAGAPIDFHADRPAAVAFDHLPRAVSTSVLNLWYDTGRLFGVLPTDPVSEIERSLELLGLLDDPETLAQAIEERRWFLWRQEIPAAFRTWILEHLFIGNGLVAGAVTTAAGTVDLTAVECPVHIVLGRQDLVVPPGQVLALADQVRTPAGDITVHEVDAGHLGLFVGRRALADLWPRLAARIAAHSR</sequence>
<evidence type="ECO:0000313" key="1">
    <source>
        <dbReference type="EMBL" id="CDZ89464.1"/>
    </source>
</evidence>
<dbReference type="InterPro" id="IPR029058">
    <property type="entry name" value="AB_hydrolase_fold"/>
</dbReference>
<evidence type="ECO:0008006" key="3">
    <source>
        <dbReference type="Google" id="ProtNLM"/>
    </source>
</evidence>
<accession>A0A098BL81</accession>
<dbReference type="eggNOG" id="COG4553">
    <property type="taxonomic scope" value="Bacteria"/>
</dbReference>
<proteinExistence type="predicted"/>
<evidence type="ECO:0000313" key="2">
    <source>
        <dbReference type="Proteomes" id="UP000042997"/>
    </source>
</evidence>
<dbReference type="InterPro" id="IPR051321">
    <property type="entry name" value="PHA/PHB_synthase"/>
</dbReference>
<protein>
    <recommendedName>
        <fullName evidence="3">Esterase</fullName>
    </recommendedName>
</protein>
<dbReference type="SUPFAM" id="SSF53474">
    <property type="entry name" value="alpha/beta-Hydrolases"/>
    <property type="match status" value="1"/>
</dbReference>
<gene>
    <name evidence="1" type="ORF">RHRU231_480011</name>
</gene>
<dbReference type="EMBL" id="CCSD01000059">
    <property type="protein sequence ID" value="CDZ89464.1"/>
    <property type="molecule type" value="Genomic_DNA"/>
</dbReference>
<name>A0A098BL81_9NOCA</name>